<feature type="signal peptide" evidence="2">
    <location>
        <begin position="1"/>
        <end position="16"/>
    </location>
</feature>
<evidence type="ECO:0000256" key="1">
    <source>
        <dbReference type="SAM" id="MobiDB-lite"/>
    </source>
</evidence>
<dbReference type="EMBL" id="JARGDH010000005">
    <property type="protein sequence ID" value="KAL0267181.1"/>
    <property type="molecule type" value="Genomic_DNA"/>
</dbReference>
<dbReference type="AlphaFoldDB" id="A0AAW2HBM3"/>
<protein>
    <submittedName>
        <fullName evidence="3">Uncharacterized protein</fullName>
    </submittedName>
</protein>
<feature type="compositionally biased region" description="Polar residues" evidence="1">
    <location>
        <begin position="346"/>
        <end position="380"/>
    </location>
</feature>
<evidence type="ECO:0000256" key="2">
    <source>
        <dbReference type="SAM" id="SignalP"/>
    </source>
</evidence>
<feature type="region of interest" description="Disordered" evidence="1">
    <location>
        <begin position="434"/>
        <end position="457"/>
    </location>
</feature>
<sequence length="642" mass="74075">MKVLFFVLTSAYLGLAVTEDSVAMESQANYQPAQQIYPEERKLDEETYQRHPIKYYRPRRGEKKRNLVHREREARGEEWKAYSEGDVKGPVYELPPGYELEGKVFENPKGRYYQIEEQPQIEYQSHQPKKEDENLKVESSQHPGSYLSHIKEQMNEGKLLGYSSFVEHFSENDDAEELKTAMREGSLEDIKKLVPKSSVSFQLYHGQEEHRTVKAEPTGEKKDFSWNQLNDWHQPIHPTPTQWTQPQVHHVRPHKTYILSEHKKRTRKHPEGFRVRHHFHSEETPEVIVTTAAPEPEHKLTSNELFERGEENYPQIIPSVSYEIGSESQKEYEVVQSAEQDRQESHNSYTFDSENGSWRPTGKKATQTQTASEIHKTINTPKPPESSKLYYEYLKNSKPVAFEETSKFSQLPKVGRVVTEQPLIHVTKYIKATPETHHHPKKPLRIKSTPQPSFKRPTTPTFASGEDFNQHYAQIPTATPLSTILVTPQPTKHWSEPDTTRNAYQSELRPNIPVKVEKILKQTEQLERPGGKGNGNIFLTKEFQNEVSEFFKGGKTDLEWVPATQFRYDSAGSSPVAYKTSPTEGAKPKPKKYRIYRSERNLGNPKNVVILGPENQNSPPGEFSVSASYKIDRNRKSDDQAQ</sequence>
<feature type="compositionally biased region" description="Basic and acidic residues" evidence="1">
    <location>
        <begin position="630"/>
        <end position="642"/>
    </location>
</feature>
<evidence type="ECO:0000313" key="3">
    <source>
        <dbReference type="EMBL" id="KAL0267181.1"/>
    </source>
</evidence>
<gene>
    <name evidence="3" type="ORF">PYX00_009529</name>
</gene>
<proteinExistence type="predicted"/>
<feature type="compositionally biased region" description="Polar residues" evidence="1">
    <location>
        <begin position="448"/>
        <end position="457"/>
    </location>
</feature>
<feature type="region of interest" description="Disordered" evidence="1">
    <location>
        <begin position="571"/>
        <end position="642"/>
    </location>
</feature>
<name>A0AAW2HBM3_9NEOP</name>
<feature type="chain" id="PRO_5043912582" evidence="2">
    <location>
        <begin position="17"/>
        <end position="642"/>
    </location>
</feature>
<accession>A0AAW2HBM3</accession>
<reference evidence="3" key="1">
    <citation type="journal article" date="2024" name="Gigascience">
        <title>Chromosome-level genome of the poultry shaft louse Menopon gallinae provides insight into the host-switching and adaptive evolution of parasitic lice.</title>
        <authorList>
            <person name="Xu Y."/>
            <person name="Ma L."/>
            <person name="Liu S."/>
            <person name="Liang Y."/>
            <person name="Liu Q."/>
            <person name="He Z."/>
            <person name="Tian L."/>
            <person name="Duan Y."/>
            <person name="Cai W."/>
            <person name="Li H."/>
            <person name="Song F."/>
        </authorList>
    </citation>
    <scope>NUCLEOTIDE SEQUENCE</scope>
    <source>
        <strain evidence="3">Cailab_2023a</strain>
    </source>
</reference>
<comment type="caution">
    <text evidence="3">The sequence shown here is derived from an EMBL/GenBank/DDBJ whole genome shotgun (WGS) entry which is preliminary data.</text>
</comment>
<feature type="region of interest" description="Disordered" evidence="1">
    <location>
        <begin position="341"/>
        <end position="383"/>
    </location>
</feature>
<organism evidence="3">
    <name type="scientific">Menopon gallinae</name>
    <name type="common">poultry shaft louse</name>
    <dbReference type="NCBI Taxonomy" id="328185"/>
    <lineage>
        <taxon>Eukaryota</taxon>
        <taxon>Metazoa</taxon>
        <taxon>Ecdysozoa</taxon>
        <taxon>Arthropoda</taxon>
        <taxon>Hexapoda</taxon>
        <taxon>Insecta</taxon>
        <taxon>Pterygota</taxon>
        <taxon>Neoptera</taxon>
        <taxon>Paraneoptera</taxon>
        <taxon>Psocodea</taxon>
        <taxon>Troctomorpha</taxon>
        <taxon>Phthiraptera</taxon>
        <taxon>Amblycera</taxon>
        <taxon>Menoponidae</taxon>
        <taxon>Menopon</taxon>
    </lineage>
</organism>
<keyword evidence="2" id="KW-0732">Signal</keyword>